<evidence type="ECO:0000256" key="1">
    <source>
        <dbReference type="ARBA" id="ARBA00004651"/>
    </source>
</evidence>
<name>A0A517T036_9BACT</name>
<feature type="transmembrane region" description="Helical" evidence="7">
    <location>
        <begin position="108"/>
        <end position="132"/>
    </location>
</feature>
<dbReference type="AlphaFoldDB" id="A0A517T036"/>
<dbReference type="Gene3D" id="1.10.3720.10">
    <property type="entry name" value="MetI-like"/>
    <property type="match status" value="1"/>
</dbReference>
<organism evidence="9 10">
    <name type="scientific">Stieleria bergensis</name>
    <dbReference type="NCBI Taxonomy" id="2528025"/>
    <lineage>
        <taxon>Bacteria</taxon>
        <taxon>Pseudomonadati</taxon>
        <taxon>Planctomycetota</taxon>
        <taxon>Planctomycetia</taxon>
        <taxon>Pirellulales</taxon>
        <taxon>Pirellulaceae</taxon>
        <taxon>Stieleria</taxon>
    </lineage>
</organism>
<dbReference type="RefSeq" id="WP_145276048.1">
    <property type="nucleotide sequence ID" value="NZ_CP036272.1"/>
</dbReference>
<dbReference type="PANTHER" id="PTHR30151">
    <property type="entry name" value="ALKANE SULFONATE ABC TRANSPORTER-RELATED, MEMBRANE SUBUNIT"/>
    <property type="match status" value="1"/>
</dbReference>
<keyword evidence="6 7" id="KW-0472">Membrane</keyword>
<dbReference type="EMBL" id="CP036272">
    <property type="protein sequence ID" value="QDT61759.1"/>
    <property type="molecule type" value="Genomic_DNA"/>
</dbReference>
<feature type="transmembrane region" description="Helical" evidence="7">
    <location>
        <begin position="66"/>
        <end position="96"/>
    </location>
</feature>
<evidence type="ECO:0000256" key="7">
    <source>
        <dbReference type="RuleBase" id="RU363032"/>
    </source>
</evidence>
<dbReference type="PANTHER" id="PTHR30151:SF41">
    <property type="entry name" value="ABC TRANSPORTER PERMEASE PROTEIN"/>
    <property type="match status" value="1"/>
</dbReference>
<evidence type="ECO:0000256" key="5">
    <source>
        <dbReference type="ARBA" id="ARBA00022989"/>
    </source>
</evidence>
<dbReference type="GO" id="GO:0055085">
    <property type="term" value="P:transmembrane transport"/>
    <property type="evidence" value="ECO:0007669"/>
    <property type="project" value="InterPro"/>
</dbReference>
<protein>
    <submittedName>
        <fullName evidence="9">Aliphatic sulfonates transport permease protein SsuC</fullName>
    </submittedName>
</protein>
<keyword evidence="5 7" id="KW-1133">Transmembrane helix</keyword>
<keyword evidence="3" id="KW-1003">Cell membrane</keyword>
<evidence type="ECO:0000259" key="8">
    <source>
        <dbReference type="PROSITE" id="PS50928"/>
    </source>
</evidence>
<evidence type="ECO:0000313" key="10">
    <source>
        <dbReference type="Proteomes" id="UP000315003"/>
    </source>
</evidence>
<evidence type="ECO:0000256" key="4">
    <source>
        <dbReference type="ARBA" id="ARBA00022692"/>
    </source>
</evidence>
<dbReference type="SUPFAM" id="SSF161098">
    <property type="entry name" value="MetI-like"/>
    <property type="match status" value="1"/>
</dbReference>
<dbReference type="GO" id="GO:0005886">
    <property type="term" value="C:plasma membrane"/>
    <property type="evidence" value="ECO:0007669"/>
    <property type="project" value="UniProtKB-SubCell"/>
</dbReference>
<keyword evidence="10" id="KW-1185">Reference proteome</keyword>
<accession>A0A517T036</accession>
<keyword evidence="2 7" id="KW-0813">Transport</keyword>
<dbReference type="InterPro" id="IPR035906">
    <property type="entry name" value="MetI-like_sf"/>
</dbReference>
<feature type="transmembrane region" description="Helical" evidence="7">
    <location>
        <begin position="239"/>
        <end position="260"/>
    </location>
</feature>
<evidence type="ECO:0000313" key="9">
    <source>
        <dbReference type="EMBL" id="QDT61759.1"/>
    </source>
</evidence>
<feature type="domain" description="ABC transmembrane type-1" evidence="8">
    <location>
        <begin position="72"/>
        <end position="260"/>
    </location>
</feature>
<gene>
    <name evidence="9" type="primary">ssuC</name>
    <name evidence="9" type="ORF">SV7mr_42990</name>
</gene>
<proteinExistence type="inferred from homology"/>
<reference evidence="9 10" key="1">
    <citation type="submission" date="2019-02" db="EMBL/GenBank/DDBJ databases">
        <title>Deep-cultivation of Planctomycetes and their phenomic and genomic characterization uncovers novel biology.</title>
        <authorList>
            <person name="Wiegand S."/>
            <person name="Jogler M."/>
            <person name="Boedeker C."/>
            <person name="Pinto D."/>
            <person name="Vollmers J."/>
            <person name="Rivas-Marin E."/>
            <person name="Kohn T."/>
            <person name="Peeters S.H."/>
            <person name="Heuer A."/>
            <person name="Rast P."/>
            <person name="Oberbeckmann S."/>
            <person name="Bunk B."/>
            <person name="Jeske O."/>
            <person name="Meyerdierks A."/>
            <person name="Storesund J.E."/>
            <person name="Kallscheuer N."/>
            <person name="Luecker S."/>
            <person name="Lage O.M."/>
            <person name="Pohl T."/>
            <person name="Merkel B.J."/>
            <person name="Hornburger P."/>
            <person name="Mueller R.-W."/>
            <person name="Bruemmer F."/>
            <person name="Labrenz M."/>
            <person name="Spormann A.M."/>
            <person name="Op den Camp H."/>
            <person name="Overmann J."/>
            <person name="Amann R."/>
            <person name="Jetten M.S.M."/>
            <person name="Mascher T."/>
            <person name="Medema M.H."/>
            <person name="Devos D.P."/>
            <person name="Kaster A.-K."/>
            <person name="Ovreas L."/>
            <person name="Rohde M."/>
            <person name="Galperin M.Y."/>
            <person name="Jogler C."/>
        </authorList>
    </citation>
    <scope>NUCLEOTIDE SEQUENCE [LARGE SCALE GENOMIC DNA]</scope>
    <source>
        <strain evidence="9 10">SV_7m_r</strain>
    </source>
</reference>
<evidence type="ECO:0000256" key="3">
    <source>
        <dbReference type="ARBA" id="ARBA00022475"/>
    </source>
</evidence>
<feature type="transmembrane region" description="Helical" evidence="7">
    <location>
        <begin position="21"/>
        <end position="46"/>
    </location>
</feature>
<comment type="similarity">
    <text evidence="7">Belongs to the binding-protein-dependent transport system permease family.</text>
</comment>
<dbReference type="OrthoDB" id="9804353at2"/>
<comment type="subcellular location">
    <subcellularLocation>
        <location evidence="1 7">Cell membrane</location>
        <topology evidence="1 7">Multi-pass membrane protein</topology>
    </subcellularLocation>
</comment>
<dbReference type="Proteomes" id="UP000315003">
    <property type="component" value="Chromosome"/>
</dbReference>
<dbReference type="InterPro" id="IPR000515">
    <property type="entry name" value="MetI-like"/>
</dbReference>
<evidence type="ECO:0000256" key="2">
    <source>
        <dbReference type="ARBA" id="ARBA00022448"/>
    </source>
</evidence>
<feature type="transmembrane region" description="Helical" evidence="7">
    <location>
        <begin position="138"/>
        <end position="160"/>
    </location>
</feature>
<dbReference type="PROSITE" id="PS50928">
    <property type="entry name" value="ABC_TM1"/>
    <property type="match status" value="1"/>
</dbReference>
<evidence type="ECO:0000256" key="6">
    <source>
        <dbReference type="ARBA" id="ARBA00023136"/>
    </source>
</evidence>
<feature type="transmembrane region" description="Helical" evidence="7">
    <location>
        <begin position="200"/>
        <end position="219"/>
    </location>
</feature>
<sequence length="271" mass="29087">MSTIKTKPAASLASKLMQGAATVVPLMIVALLILPVWQALVMVMDWPPAVLPSPKLVFEAMYSTRALLIGGMLTTGAAAATGLLAAIVVGTSLGLLFSQSARLRLALFPYMIFLQTVPIIAIAPLLIIWSGYQFRSVVIVTVIVALFPITNSVTTGLITLRKQWEDLFILYGASRYKKLLRLQIPNAIPYLVLGTKNSTGLAVIGAIVAEFFVGSGASYKGLGALMTKWQGAIKTPEVVAALFASTLLGLILFAAVELISRTLLRRWLDKD</sequence>
<dbReference type="Pfam" id="PF00528">
    <property type="entry name" value="BPD_transp_1"/>
    <property type="match status" value="1"/>
</dbReference>
<keyword evidence="4 7" id="KW-0812">Transmembrane</keyword>